<evidence type="ECO:0000313" key="7">
    <source>
        <dbReference type="EMBL" id="EPE30893.1"/>
    </source>
</evidence>
<dbReference type="OrthoDB" id="3358017at2759"/>
<feature type="transmembrane region" description="Helical" evidence="6">
    <location>
        <begin position="120"/>
        <end position="142"/>
    </location>
</feature>
<evidence type="ECO:0000256" key="1">
    <source>
        <dbReference type="ARBA" id="ARBA00004141"/>
    </source>
</evidence>
<evidence type="ECO:0000256" key="6">
    <source>
        <dbReference type="SAM" id="Phobius"/>
    </source>
</evidence>
<dbReference type="RefSeq" id="XP_008082304.1">
    <property type="nucleotide sequence ID" value="XM_008084113.1"/>
</dbReference>
<feature type="transmembrane region" description="Helical" evidence="6">
    <location>
        <begin position="162"/>
        <end position="181"/>
    </location>
</feature>
<keyword evidence="4 6" id="KW-0472">Membrane</keyword>
<protein>
    <recommendedName>
        <fullName evidence="9">RTA1 like protein</fullName>
    </recommendedName>
</protein>
<feature type="transmembrane region" description="Helical" evidence="6">
    <location>
        <begin position="77"/>
        <end position="100"/>
    </location>
</feature>
<sequence length="296" mass="33020">MSIQGEKYVLYHYNPSLAAAAAFAAVFGISAILHATQMSLRRTWYFIPFVIGGLFETIGYSARAVNGNQSPDWSVTAYAIQSLMLLLAPTLFAASIYMILARIVKLTDGEEHSVIRVKWLTPTFVTGDVLSFLVQSGGGGLMVQAKTQKKLDTAQNMITGGLGIQVVFFVFFMIVTVLFHIRMRKAPSLRSQSLSVPWEQYIYVLYAASILILIRSVFRIAEYVGGSDGVLLSKEMYLYIFDAALMFLTMVLFNLRHPSHIIAGKKDLEREAESAGSNYPMQDTVDRTSVRVEQKR</sequence>
<dbReference type="OMA" id="FRCKSSK"/>
<keyword evidence="8" id="KW-1185">Reference proteome</keyword>
<dbReference type="KEGG" id="glz:GLAREA_03860"/>
<dbReference type="GO" id="GO:0016020">
    <property type="term" value="C:membrane"/>
    <property type="evidence" value="ECO:0007669"/>
    <property type="project" value="UniProtKB-SubCell"/>
</dbReference>
<name>S3DWZ3_GLAL2</name>
<evidence type="ECO:0000313" key="8">
    <source>
        <dbReference type="Proteomes" id="UP000016922"/>
    </source>
</evidence>
<dbReference type="Pfam" id="PF04479">
    <property type="entry name" value="RTA1"/>
    <property type="match status" value="1"/>
</dbReference>
<feature type="transmembrane region" description="Helical" evidence="6">
    <location>
        <begin position="45"/>
        <end position="65"/>
    </location>
</feature>
<feature type="region of interest" description="Disordered" evidence="5">
    <location>
        <begin position="273"/>
        <end position="296"/>
    </location>
</feature>
<dbReference type="GeneID" id="19462915"/>
<dbReference type="PANTHER" id="PTHR31465:SF35">
    <property type="entry name" value="RTA1 DOMAIN PROTEIN-RELATED"/>
    <property type="match status" value="1"/>
</dbReference>
<organism evidence="7 8">
    <name type="scientific">Glarea lozoyensis (strain ATCC 20868 / MF5171)</name>
    <dbReference type="NCBI Taxonomy" id="1116229"/>
    <lineage>
        <taxon>Eukaryota</taxon>
        <taxon>Fungi</taxon>
        <taxon>Dikarya</taxon>
        <taxon>Ascomycota</taxon>
        <taxon>Pezizomycotina</taxon>
        <taxon>Leotiomycetes</taxon>
        <taxon>Helotiales</taxon>
        <taxon>Helotiaceae</taxon>
        <taxon>Glarea</taxon>
    </lineage>
</organism>
<evidence type="ECO:0000256" key="3">
    <source>
        <dbReference type="ARBA" id="ARBA00022989"/>
    </source>
</evidence>
<feature type="compositionally biased region" description="Basic and acidic residues" evidence="5">
    <location>
        <begin position="284"/>
        <end position="296"/>
    </location>
</feature>
<dbReference type="InterPro" id="IPR007568">
    <property type="entry name" value="RTA1"/>
</dbReference>
<evidence type="ECO:0008006" key="9">
    <source>
        <dbReference type="Google" id="ProtNLM"/>
    </source>
</evidence>
<dbReference type="AlphaFoldDB" id="S3DWZ3"/>
<comment type="subcellular location">
    <subcellularLocation>
        <location evidence="1">Membrane</location>
        <topology evidence="1">Multi-pass membrane protein</topology>
    </subcellularLocation>
</comment>
<feature type="transmembrane region" description="Helical" evidence="6">
    <location>
        <begin position="236"/>
        <end position="255"/>
    </location>
</feature>
<gene>
    <name evidence="7" type="ORF">GLAREA_03860</name>
</gene>
<proteinExistence type="predicted"/>
<evidence type="ECO:0000256" key="5">
    <source>
        <dbReference type="SAM" id="MobiDB-lite"/>
    </source>
</evidence>
<accession>S3DWZ3</accession>
<dbReference type="HOGENOM" id="CLU_033465_3_1_1"/>
<feature type="transmembrane region" description="Helical" evidence="6">
    <location>
        <begin position="201"/>
        <end position="221"/>
    </location>
</feature>
<reference evidence="7 8" key="1">
    <citation type="journal article" date="2013" name="BMC Genomics">
        <title>Genomics-driven discovery of the pneumocandin biosynthetic gene cluster in the fungus Glarea lozoyensis.</title>
        <authorList>
            <person name="Chen L."/>
            <person name="Yue Q."/>
            <person name="Zhang X."/>
            <person name="Xiang M."/>
            <person name="Wang C."/>
            <person name="Li S."/>
            <person name="Che Y."/>
            <person name="Ortiz-Lopez F.J."/>
            <person name="Bills G.F."/>
            <person name="Liu X."/>
            <person name="An Z."/>
        </authorList>
    </citation>
    <scope>NUCLEOTIDE SEQUENCE [LARGE SCALE GENOMIC DNA]</scope>
    <source>
        <strain evidence="8">ATCC 20868 / MF5171</strain>
    </source>
</reference>
<evidence type="ECO:0000256" key="2">
    <source>
        <dbReference type="ARBA" id="ARBA00022692"/>
    </source>
</evidence>
<keyword evidence="3 6" id="KW-1133">Transmembrane helix</keyword>
<dbReference type="PANTHER" id="PTHR31465">
    <property type="entry name" value="PROTEIN RTA1-RELATED"/>
    <property type="match status" value="1"/>
</dbReference>
<evidence type="ECO:0000256" key="4">
    <source>
        <dbReference type="ARBA" id="ARBA00023136"/>
    </source>
</evidence>
<keyword evidence="2 6" id="KW-0812">Transmembrane</keyword>
<feature type="transmembrane region" description="Helical" evidence="6">
    <location>
        <begin position="12"/>
        <end position="33"/>
    </location>
</feature>
<dbReference type="EMBL" id="KE145363">
    <property type="protein sequence ID" value="EPE30893.1"/>
    <property type="molecule type" value="Genomic_DNA"/>
</dbReference>
<dbReference type="eggNOG" id="ENOG502QURG">
    <property type="taxonomic scope" value="Eukaryota"/>
</dbReference>
<dbReference type="Proteomes" id="UP000016922">
    <property type="component" value="Unassembled WGS sequence"/>
</dbReference>